<evidence type="ECO:0000313" key="3">
    <source>
        <dbReference type="Proteomes" id="UP000064967"/>
    </source>
</evidence>
<dbReference type="STRING" id="1391654.AKJ09_07840"/>
<dbReference type="AlphaFoldDB" id="A0A0K1Q682"/>
<dbReference type="EMBL" id="CP012333">
    <property type="protein sequence ID" value="AKV01177.1"/>
    <property type="molecule type" value="Genomic_DNA"/>
</dbReference>
<dbReference type="RefSeq" id="WP_146652333.1">
    <property type="nucleotide sequence ID" value="NZ_CP012333.1"/>
</dbReference>
<name>A0A0K1Q682_9BACT</name>
<accession>A0A0K1Q682</accession>
<proteinExistence type="predicted"/>
<sequence length="83" mass="8420">MTEAKRDVRPENVRAVRLGHGANCSSVGSVVDTLFVSAALGGALFAALCAAMKDEDVKVTGSSPNADADAGGDAGESDTEPRR</sequence>
<evidence type="ECO:0000256" key="1">
    <source>
        <dbReference type="SAM" id="MobiDB-lite"/>
    </source>
</evidence>
<dbReference type="KEGG" id="llu:AKJ09_07840"/>
<reference evidence="2 3" key="1">
    <citation type="submission" date="2015-08" db="EMBL/GenBank/DDBJ databases">
        <authorList>
            <person name="Babu N.S."/>
            <person name="Beckwith C.J."/>
            <person name="Beseler K.G."/>
            <person name="Brison A."/>
            <person name="Carone J.V."/>
            <person name="Caskin T.P."/>
            <person name="Diamond M."/>
            <person name="Durham M.E."/>
            <person name="Foxe J.M."/>
            <person name="Go M."/>
            <person name="Henderson B.A."/>
            <person name="Jones I.B."/>
            <person name="McGettigan J.A."/>
            <person name="Micheletti S.J."/>
            <person name="Nasrallah M.E."/>
            <person name="Ortiz D."/>
            <person name="Piller C.R."/>
            <person name="Privatt S.R."/>
            <person name="Schneider S.L."/>
            <person name="Sharp S."/>
            <person name="Smith T.C."/>
            <person name="Stanton J.D."/>
            <person name="Ullery H.E."/>
            <person name="Wilson R.J."/>
            <person name="Serrano M.G."/>
            <person name="Buck G."/>
            <person name="Lee V."/>
            <person name="Wang Y."/>
            <person name="Carvalho R."/>
            <person name="Voegtly L."/>
            <person name="Shi R."/>
            <person name="Duckworth R."/>
            <person name="Johnson A."/>
            <person name="Loviza R."/>
            <person name="Walstead R."/>
            <person name="Shah Z."/>
            <person name="Kiflezghi M."/>
            <person name="Wade K."/>
            <person name="Ball S.L."/>
            <person name="Bradley K.W."/>
            <person name="Asai D.J."/>
            <person name="Bowman C.A."/>
            <person name="Russell D.A."/>
            <person name="Pope W.H."/>
            <person name="Jacobs-Sera D."/>
            <person name="Hendrix R.W."/>
            <person name="Hatfull G.F."/>
        </authorList>
    </citation>
    <scope>NUCLEOTIDE SEQUENCE [LARGE SCALE GENOMIC DNA]</scope>
    <source>
        <strain evidence="2 3">DSM 27648</strain>
    </source>
</reference>
<feature type="region of interest" description="Disordered" evidence="1">
    <location>
        <begin position="56"/>
        <end position="83"/>
    </location>
</feature>
<organism evidence="2 3">
    <name type="scientific">Labilithrix luteola</name>
    <dbReference type="NCBI Taxonomy" id="1391654"/>
    <lineage>
        <taxon>Bacteria</taxon>
        <taxon>Pseudomonadati</taxon>
        <taxon>Myxococcota</taxon>
        <taxon>Polyangia</taxon>
        <taxon>Polyangiales</taxon>
        <taxon>Labilitrichaceae</taxon>
        <taxon>Labilithrix</taxon>
    </lineage>
</organism>
<keyword evidence="3" id="KW-1185">Reference proteome</keyword>
<protein>
    <submittedName>
        <fullName evidence="2">Uncharacterized protein</fullName>
    </submittedName>
</protein>
<gene>
    <name evidence="2" type="ORF">AKJ09_07840</name>
</gene>
<dbReference type="Proteomes" id="UP000064967">
    <property type="component" value="Chromosome"/>
</dbReference>
<evidence type="ECO:0000313" key="2">
    <source>
        <dbReference type="EMBL" id="AKV01177.1"/>
    </source>
</evidence>